<evidence type="ECO:0000256" key="4">
    <source>
        <dbReference type="SAM" id="Phobius"/>
    </source>
</evidence>
<feature type="domain" description="Sushi" evidence="5">
    <location>
        <begin position="426"/>
        <end position="482"/>
    </location>
</feature>
<name>C3Z3P3_BRAFL</name>
<dbReference type="PANTHER" id="PTHR46748">
    <property type="entry name" value="LRRNT DOMAIN-CONTAINING PROTEIN"/>
    <property type="match status" value="1"/>
</dbReference>
<dbReference type="PANTHER" id="PTHR46748:SF1">
    <property type="entry name" value="IGGFC-BINDING PROTEIN N-TERMINAL DOMAIN-CONTAINING PROTEIN"/>
    <property type="match status" value="1"/>
</dbReference>
<sequence>MPPPDKTQRPFTRLSVVSTLSSAGGPTKSAWGTTYCDHLMTSRIVKSSYLGTKKRKASKVKPSSPVEKAQPSPGITKPVHIALAANAWRDVLKTGEEPSDGLQREEDPETENDNFSVGIPETDSSIESGLGSIPSSPEPETDTTSVGEQESDTSSLELNVPESDEIRTVAEFSDFEEQSQASEHGDPEDYPESLSVKEEPAVHQPSRASSAVSVQPEDDDVAIVNPAKAGGKKRKVLLLALLAVALVAAVLGCVLGVLFVCENAPLDYQSGGTFTCDNITFTHHVVRICRLSCPWGSRQADAGLVFCNGETFAPIHPMVLSAFLGIGRATNATADSLTTSLGIPNNIDSDAVAAVLSRIGVTGDQPLHLLQDILRAAAVNGTYRQDSALRDGLTGLPGGRDIADWILNMNFTKEMAKIAIWSYKVDICSFAKVPDHGLLNCSGSTYQETCQLTCQRGYEPAGANSFLCTGTGNWSGLPSCNPVRCGDSPQYPHTRFDCGGSTYGHNCTTACDEGYQRTNKTEIRCDHNGNWTLQNESILVDPENMVDQTELFCEKKDCGIPNTISDGYNNCTGTKYGDSCRPTCNQGYRPTNHRNEPLPSDVTFSCLSSGQWDEQPLCIPSDYCSLGWHNCSDDLGVCYVTGHQLHGCRCAHGAVGNGTHCEPADCGPLPVSIA</sequence>
<dbReference type="eggNOG" id="KOG4297">
    <property type="taxonomic scope" value="Eukaryota"/>
</dbReference>
<dbReference type="SUPFAM" id="SSF57535">
    <property type="entry name" value="Complement control module/SCR domain"/>
    <property type="match status" value="3"/>
</dbReference>
<feature type="region of interest" description="Disordered" evidence="3">
    <location>
        <begin position="50"/>
        <end position="77"/>
    </location>
</feature>
<dbReference type="AlphaFoldDB" id="C3Z3P3"/>
<feature type="domain" description="Sushi" evidence="5">
    <location>
        <begin position="556"/>
        <end position="620"/>
    </location>
</feature>
<gene>
    <name evidence="6" type="ORF">BRAFLDRAFT_73689</name>
</gene>
<evidence type="ECO:0000256" key="1">
    <source>
        <dbReference type="ARBA" id="ARBA00023157"/>
    </source>
</evidence>
<keyword evidence="1" id="KW-1015">Disulfide bond</keyword>
<protein>
    <recommendedName>
        <fullName evidence="5">Sushi domain-containing protein</fullName>
    </recommendedName>
</protein>
<evidence type="ECO:0000313" key="6">
    <source>
        <dbReference type="EMBL" id="EEN52807.1"/>
    </source>
</evidence>
<evidence type="ECO:0000256" key="3">
    <source>
        <dbReference type="SAM" id="MobiDB-lite"/>
    </source>
</evidence>
<feature type="region of interest" description="Disordered" evidence="3">
    <location>
        <begin position="90"/>
        <end position="214"/>
    </location>
</feature>
<feature type="compositionally biased region" description="Polar residues" evidence="3">
    <location>
        <begin position="142"/>
        <end position="157"/>
    </location>
</feature>
<proteinExistence type="predicted"/>
<dbReference type="SMART" id="SM00032">
    <property type="entry name" value="CCP"/>
    <property type="match status" value="3"/>
</dbReference>
<dbReference type="Pfam" id="PF00084">
    <property type="entry name" value="Sushi"/>
    <property type="match status" value="3"/>
</dbReference>
<keyword evidence="4" id="KW-0472">Membrane</keyword>
<reference evidence="6" key="1">
    <citation type="journal article" date="2008" name="Nature">
        <title>The amphioxus genome and the evolution of the chordate karyotype.</title>
        <authorList>
            <consortium name="US DOE Joint Genome Institute (JGI-PGF)"/>
            <person name="Putnam N.H."/>
            <person name="Butts T."/>
            <person name="Ferrier D.E.K."/>
            <person name="Furlong R.F."/>
            <person name="Hellsten U."/>
            <person name="Kawashima T."/>
            <person name="Robinson-Rechavi M."/>
            <person name="Shoguchi E."/>
            <person name="Terry A."/>
            <person name="Yu J.-K."/>
            <person name="Benito-Gutierrez E.L."/>
            <person name="Dubchak I."/>
            <person name="Garcia-Fernandez J."/>
            <person name="Gibson-Brown J.J."/>
            <person name="Grigoriev I.V."/>
            <person name="Horton A.C."/>
            <person name="de Jong P.J."/>
            <person name="Jurka J."/>
            <person name="Kapitonov V.V."/>
            <person name="Kohara Y."/>
            <person name="Kuroki Y."/>
            <person name="Lindquist E."/>
            <person name="Lucas S."/>
            <person name="Osoegawa K."/>
            <person name="Pennacchio L.A."/>
            <person name="Salamov A.A."/>
            <person name="Satou Y."/>
            <person name="Sauka-Spengler T."/>
            <person name="Schmutz J."/>
            <person name="Shin-I T."/>
            <person name="Toyoda A."/>
            <person name="Bronner-Fraser M."/>
            <person name="Fujiyama A."/>
            <person name="Holland L.Z."/>
            <person name="Holland P.W.H."/>
            <person name="Satoh N."/>
            <person name="Rokhsar D.S."/>
        </authorList>
    </citation>
    <scope>NUCLEOTIDE SEQUENCE [LARGE SCALE GENOMIC DNA]</scope>
    <source>
        <strain evidence="6">S238N-H82</strain>
        <tissue evidence="6">Testes</tissue>
    </source>
</reference>
<evidence type="ECO:0000259" key="5">
    <source>
        <dbReference type="PROSITE" id="PS50923"/>
    </source>
</evidence>
<keyword evidence="4" id="KW-1133">Transmembrane helix</keyword>
<dbReference type="InParanoid" id="C3Z3P3"/>
<keyword evidence="2" id="KW-0768">Sushi</keyword>
<accession>C3Z3P3</accession>
<dbReference type="EMBL" id="GG666577">
    <property type="protein sequence ID" value="EEN52807.1"/>
    <property type="molecule type" value="Genomic_DNA"/>
</dbReference>
<feature type="transmembrane region" description="Helical" evidence="4">
    <location>
        <begin position="236"/>
        <end position="260"/>
    </location>
</feature>
<dbReference type="CDD" id="cd00033">
    <property type="entry name" value="CCP"/>
    <property type="match status" value="3"/>
</dbReference>
<comment type="caution">
    <text evidence="2">Lacks conserved residue(s) required for the propagation of feature annotation.</text>
</comment>
<dbReference type="PROSITE" id="PS50923">
    <property type="entry name" value="SUSHI"/>
    <property type="match status" value="2"/>
</dbReference>
<keyword evidence="4" id="KW-0812">Transmembrane</keyword>
<evidence type="ECO:0000256" key="2">
    <source>
        <dbReference type="PROSITE-ProRule" id="PRU00302"/>
    </source>
</evidence>
<organism>
    <name type="scientific">Branchiostoma floridae</name>
    <name type="common">Florida lancelet</name>
    <name type="synonym">Amphioxus</name>
    <dbReference type="NCBI Taxonomy" id="7739"/>
    <lineage>
        <taxon>Eukaryota</taxon>
        <taxon>Metazoa</taxon>
        <taxon>Chordata</taxon>
        <taxon>Cephalochordata</taxon>
        <taxon>Leptocardii</taxon>
        <taxon>Amphioxiformes</taxon>
        <taxon>Branchiostomatidae</taxon>
        <taxon>Branchiostoma</taxon>
    </lineage>
</organism>
<dbReference type="Gene3D" id="2.10.70.10">
    <property type="entry name" value="Complement Module, domain 1"/>
    <property type="match status" value="3"/>
</dbReference>
<dbReference type="InterPro" id="IPR000436">
    <property type="entry name" value="Sushi_SCR_CCP_dom"/>
</dbReference>
<dbReference type="InterPro" id="IPR035976">
    <property type="entry name" value="Sushi/SCR/CCP_sf"/>
</dbReference>